<dbReference type="EnsemblPlants" id="ORGLA03G0317900.1">
    <property type="protein sequence ID" value="ORGLA03G0317900.1"/>
    <property type="gene ID" value="ORGLA03G0317900"/>
</dbReference>
<dbReference type="Gramene" id="ORGLA03G0317900.1">
    <property type="protein sequence ID" value="ORGLA03G0317900.1"/>
    <property type="gene ID" value="ORGLA03G0317900"/>
</dbReference>
<feature type="region of interest" description="Disordered" evidence="1">
    <location>
        <begin position="96"/>
        <end position="116"/>
    </location>
</feature>
<feature type="compositionally biased region" description="Low complexity" evidence="1">
    <location>
        <begin position="99"/>
        <end position="109"/>
    </location>
</feature>
<keyword evidence="3" id="KW-1185">Reference proteome</keyword>
<sequence length="116" mass="12444">MVTLRIMIGSAFTALELTRETYGRRCHPPRRSGQNPHISTSVVREAALDDVNHGGELVKLVGRINASASAAGGGGREVTWMVADVNMAWAFPVAKKRSSASVSPSAASALRRWRCP</sequence>
<evidence type="ECO:0000256" key="1">
    <source>
        <dbReference type="SAM" id="MobiDB-lite"/>
    </source>
</evidence>
<dbReference type="AlphaFoldDB" id="I1PFN3"/>
<reference evidence="2" key="1">
    <citation type="submission" date="2015-06" db="UniProtKB">
        <authorList>
            <consortium name="EnsemblPlants"/>
        </authorList>
    </citation>
    <scope>IDENTIFICATION</scope>
</reference>
<name>I1PFN3_ORYGL</name>
<proteinExistence type="predicted"/>
<accession>I1PFN3</accession>
<dbReference type="HOGENOM" id="CLU_2103154_0_0_1"/>
<organism evidence="2 3">
    <name type="scientific">Oryza glaberrima</name>
    <name type="common">African rice</name>
    <dbReference type="NCBI Taxonomy" id="4538"/>
    <lineage>
        <taxon>Eukaryota</taxon>
        <taxon>Viridiplantae</taxon>
        <taxon>Streptophyta</taxon>
        <taxon>Embryophyta</taxon>
        <taxon>Tracheophyta</taxon>
        <taxon>Spermatophyta</taxon>
        <taxon>Magnoliopsida</taxon>
        <taxon>Liliopsida</taxon>
        <taxon>Poales</taxon>
        <taxon>Poaceae</taxon>
        <taxon>BOP clade</taxon>
        <taxon>Oryzoideae</taxon>
        <taxon>Oryzeae</taxon>
        <taxon>Oryzinae</taxon>
        <taxon>Oryza</taxon>
    </lineage>
</organism>
<evidence type="ECO:0000313" key="3">
    <source>
        <dbReference type="Proteomes" id="UP000007306"/>
    </source>
</evidence>
<protein>
    <submittedName>
        <fullName evidence="2">Uncharacterized protein</fullName>
    </submittedName>
</protein>
<reference evidence="2 3" key="2">
    <citation type="submission" date="2018-04" db="EMBL/GenBank/DDBJ databases">
        <title>OglaRS2 (Oryza glaberrima Reference Sequence Version 2).</title>
        <authorList>
            <person name="Zhang J."/>
            <person name="Kudrna D."/>
            <person name="Lee S."/>
            <person name="Talag J."/>
            <person name="Rajasekar S."/>
            <person name="Wing R.A."/>
        </authorList>
    </citation>
    <scope>NUCLEOTIDE SEQUENCE [LARGE SCALE GENOMIC DNA]</scope>
    <source>
        <strain evidence="2 3">cv. IRGC 96717</strain>
    </source>
</reference>
<dbReference type="Proteomes" id="UP000007306">
    <property type="component" value="Chromosome 3"/>
</dbReference>
<evidence type="ECO:0000313" key="2">
    <source>
        <dbReference type="EnsemblPlants" id="ORGLA03G0317900.1"/>
    </source>
</evidence>